<evidence type="ECO:0008006" key="10">
    <source>
        <dbReference type="Google" id="ProtNLM"/>
    </source>
</evidence>
<dbReference type="SUPFAM" id="SSF47459">
    <property type="entry name" value="HLH, helix-loop-helix DNA-binding domain"/>
    <property type="match status" value="1"/>
</dbReference>
<reference evidence="8" key="3">
    <citation type="submission" date="2018-08" db="UniProtKB">
        <authorList>
            <consortium name="EnsemblPlants"/>
        </authorList>
    </citation>
    <scope>IDENTIFICATION</scope>
    <source>
        <strain evidence="8">cv. Bd21</strain>
    </source>
</reference>
<dbReference type="GO" id="GO:0005634">
    <property type="term" value="C:nucleus"/>
    <property type="evidence" value="ECO:0000318"/>
    <property type="project" value="GO_Central"/>
</dbReference>
<keyword evidence="4" id="KW-0804">Transcription</keyword>
<dbReference type="GO" id="GO:0046983">
    <property type="term" value="F:protein dimerization activity"/>
    <property type="evidence" value="ECO:0007669"/>
    <property type="project" value="InterPro"/>
</dbReference>
<feature type="compositionally biased region" description="Polar residues" evidence="6">
    <location>
        <begin position="262"/>
        <end position="273"/>
    </location>
</feature>
<comment type="subcellular location">
    <subcellularLocation>
        <location evidence="1">Nucleus</location>
    </subcellularLocation>
</comment>
<dbReference type="InterPro" id="IPR045843">
    <property type="entry name" value="IND-like"/>
</dbReference>
<feature type="region of interest" description="Disordered" evidence="6">
    <location>
        <begin position="262"/>
        <end position="308"/>
    </location>
</feature>
<dbReference type="EMBL" id="CM000884">
    <property type="protein sequence ID" value="PNT61668.1"/>
    <property type="molecule type" value="Genomic_DNA"/>
</dbReference>
<dbReference type="RefSeq" id="XP_014751093.1">
    <property type="nucleotide sequence ID" value="XM_014895607.2"/>
</dbReference>
<dbReference type="ExpressionAtlas" id="A0A2K2CI06">
    <property type="expression patterns" value="baseline and differential"/>
</dbReference>
<evidence type="ECO:0000256" key="4">
    <source>
        <dbReference type="ARBA" id="ARBA00023163"/>
    </source>
</evidence>
<feature type="compositionally biased region" description="Polar residues" evidence="6">
    <location>
        <begin position="299"/>
        <end position="308"/>
    </location>
</feature>
<accession>A0A2K2CI06</accession>
<evidence type="ECO:0000313" key="9">
    <source>
        <dbReference type="Proteomes" id="UP000008810"/>
    </source>
</evidence>
<dbReference type="OrthoDB" id="663846at2759"/>
<dbReference type="InterPro" id="IPR045239">
    <property type="entry name" value="bHLH95_bHLH"/>
</dbReference>
<dbReference type="GO" id="GO:0000981">
    <property type="term" value="F:DNA-binding transcription factor activity, RNA polymerase II-specific"/>
    <property type="evidence" value="ECO:0000318"/>
    <property type="project" value="GO_Central"/>
</dbReference>
<dbReference type="GO" id="GO:0006357">
    <property type="term" value="P:regulation of transcription by RNA polymerase II"/>
    <property type="evidence" value="ECO:0000318"/>
    <property type="project" value="GO_Central"/>
</dbReference>
<keyword evidence="5" id="KW-0539">Nucleus</keyword>
<dbReference type="PANTHER" id="PTHR16223:SF166">
    <property type="entry name" value="BHLH DOMAIN-CONTAINING PROTEIN"/>
    <property type="match status" value="1"/>
</dbReference>
<dbReference type="GO" id="GO:0000978">
    <property type="term" value="F:RNA polymerase II cis-regulatory region sequence-specific DNA binding"/>
    <property type="evidence" value="ECO:0000318"/>
    <property type="project" value="GO_Central"/>
</dbReference>
<evidence type="ECO:0000256" key="3">
    <source>
        <dbReference type="ARBA" id="ARBA00023015"/>
    </source>
</evidence>
<dbReference type="PANTHER" id="PTHR16223">
    <property type="entry name" value="TRANSCRIPTION FACTOR BHLH83-RELATED"/>
    <property type="match status" value="1"/>
</dbReference>
<keyword evidence="3" id="KW-0805">Transcription regulation</keyword>
<dbReference type="Gramene" id="PNT61668">
    <property type="protein sequence ID" value="PNT61668"/>
    <property type="gene ID" value="BRADI_5g18500v3"/>
</dbReference>
<dbReference type="RefSeq" id="XP_014751091.1">
    <property type="nucleotide sequence ID" value="XM_014895605.2"/>
</dbReference>
<protein>
    <recommendedName>
        <fullName evidence="10">BHLH domain-containing protein</fullName>
    </recommendedName>
</protein>
<dbReference type="Proteomes" id="UP000008810">
    <property type="component" value="Chromosome 5"/>
</dbReference>
<keyword evidence="9" id="KW-1185">Reference proteome</keyword>
<reference evidence="7" key="2">
    <citation type="submission" date="2017-06" db="EMBL/GenBank/DDBJ databases">
        <title>WGS assembly of Brachypodium distachyon.</title>
        <authorList>
            <consortium name="The International Brachypodium Initiative"/>
            <person name="Lucas S."/>
            <person name="Harmon-Smith M."/>
            <person name="Lail K."/>
            <person name="Tice H."/>
            <person name="Grimwood J."/>
            <person name="Bruce D."/>
            <person name="Barry K."/>
            <person name="Shu S."/>
            <person name="Lindquist E."/>
            <person name="Wang M."/>
            <person name="Pitluck S."/>
            <person name="Vogel J.P."/>
            <person name="Garvin D.F."/>
            <person name="Mockler T.C."/>
            <person name="Schmutz J."/>
            <person name="Rokhsar D."/>
            <person name="Bevan M.W."/>
        </authorList>
    </citation>
    <scope>NUCLEOTIDE SEQUENCE</scope>
    <source>
        <strain evidence="7">Bd21</strain>
    </source>
</reference>
<dbReference type="CDD" id="cd11393">
    <property type="entry name" value="bHLH_AtbHLH_like"/>
    <property type="match status" value="1"/>
</dbReference>
<evidence type="ECO:0000313" key="7">
    <source>
        <dbReference type="EMBL" id="PNT61668.1"/>
    </source>
</evidence>
<evidence type="ECO:0000256" key="1">
    <source>
        <dbReference type="ARBA" id="ARBA00004123"/>
    </source>
</evidence>
<name>A0A2K2CI06_BRADI</name>
<reference evidence="7 8" key="1">
    <citation type="journal article" date="2010" name="Nature">
        <title>Genome sequencing and analysis of the model grass Brachypodium distachyon.</title>
        <authorList>
            <consortium name="International Brachypodium Initiative"/>
        </authorList>
    </citation>
    <scope>NUCLEOTIDE SEQUENCE [LARGE SCALE GENOMIC DNA]</scope>
    <source>
        <strain evidence="7">Bd21</strain>
        <strain evidence="8">cv. Bd21</strain>
    </source>
</reference>
<dbReference type="RefSeq" id="XP_014751092.1">
    <property type="nucleotide sequence ID" value="XM_014895606.2"/>
</dbReference>
<comment type="similarity">
    <text evidence="2">Belongs to the bHLH protein family.</text>
</comment>
<organism evidence="7">
    <name type="scientific">Brachypodium distachyon</name>
    <name type="common">Purple false brome</name>
    <name type="synonym">Trachynia distachya</name>
    <dbReference type="NCBI Taxonomy" id="15368"/>
    <lineage>
        <taxon>Eukaryota</taxon>
        <taxon>Viridiplantae</taxon>
        <taxon>Streptophyta</taxon>
        <taxon>Embryophyta</taxon>
        <taxon>Tracheophyta</taxon>
        <taxon>Spermatophyta</taxon>
        <taxon>Magnoliopsida</taxon>
        <taxon>Liliopsida</taxon>
        <taxon>Poales</taxon>
        <taxon>Poaceae</taxon>
        <taxon>BOP clade</taxon>
        <taxon>Pooideae</taxon>
        <taxon>Stipodae</taxon>
        <taxon>Brachypodieae</taxon>
        <taxon>Brachypodium</taxon>
    </lineage>
</organism>
<dbReference type="EnsemblPlants" id="PNT61668">
    <property type="protein sequence ID" value="PNT61668"/>
    <property type="gene ID" value="BRADI_5g18500v3"/>
</dbReference>
<proteinExistence type="inferred from homology"/>
<evidence type="ECO:0000256" key="2">
    <source>
        <dbReference type="ARBA" id="ARBA00005510"/>
    </source>
</evidence>
<evidence type="ECO:0000256" key="5">
    <source>
        <dbReference type="ARBA" id="ARBA00023242"/>
    </source>
</evidence>
<sequence>MAQQAPECPVGYSSSSTSPTGGFWEHAPIPSWSPYAGIATDPVAFCTDLTSLTHTGLPGRYQGNQTVLSTGAPGSSTEHVGSNGYGMDFLSLLEARKAMPEMLEDFPTAACDYLKGLDGGACSSMAGSAPYGLHSASQCTGSSALPIRNDEYTSSPLECLGNSTLVQDSIMVRIPCHSLEVKRDGNQQQAPVNAFLQQMLPSSVAIQGSSLGYSSTGNGMVFPEDQVMDDARSLPDAVSFSEYRSDTELTRANQHVQHITSLQARTCSRNGSGAASGLKKRKSEEKLGGSQRKSKQDTSHTSPPKVTTNNEEYLVNWLKLFHQALDILVSRQTQTQAPVGEREKVIALQHIVSPYGKTDRASVLLETIKHIEYLYEQIQLYSEPYIENSTKKVHFQWGGQEEQKAGVEHDLRSRGLCLVPVSCTPQLLRDNSLLDCLTPPYKSSLYQ</sequence>
<dbReference type="STRING" id="15368.A0A2K2CI06"/>
<evidence type="ECO:0000313" key="8">
    <source>
        <dbReference type="EnsemblPlants" id="PNT61668"/>
    </source>
</evidence>
<dbReference type="AlphaFoldDB" id="A0A2K2CI06"/>
<dbReference type="KEGG" id="bdi:100833856"/>
<dbReference type="GeneID" id="100833856"/>
<gene>
    <name evidence="8" type="primary">LOC100833856</name>
    <name evidence="7" type="ORF">BRADI_5g18500v3</name>
</gene>
<dbReference type="InterPro" id="IPR036638">
    <property type="entry name" value="HLH_DNA-bd_sf"/>
</dbReference>
<evidence type="ECO:0000256" key="6">
    <source>
        <dbReference type="SAM" id="MobiDB-lite"/>
    </source>
</evidence>